<dbReference type="EMBL" id="JAVDYF010000001">
    <property type="protein sequence ID" value="MDR7355512.1"/>
    <property type="molecule type" value="Genomic_DNA"/>
</dbReference>
<accession>A0ABU2BA59</accession>
<organism evidence="2 3">
    <name type="scientific">Corynebacterium felinum</name>
    <dbReference type="NCBI Taxonomy" id="131318"/>
    <lineage>
        <taxon>Bacteria</taxon>
        <taxon>Bacillati</taxon>
        <taxon>Actinomycetota</taxon>
        <taxon>Actinomycetes</taxon>
        <taxon>Mycobacteriales</taxon>
        <taxon>Corynebacteriaceae</taxon>
        <taxon>Corynebacterium</taxon>
    </lineage>
</organism>
<gene>
    <name evidence="2" type="ORF">J2S37_002050</name>
</gene>
<name>A0ABU2BA59_9CORY</name>
<dbReference type="PRINTS" id="PR00111">
    <property type="entry name" value="ABHYDROLASE"/>
</dbReference>
<protein>
    <submittedName>
        <fullName evidence="2">3-oxoadipate enol-lactonase</fullName>
        <ecNumber evidence="2">3.1.1.24</ecNumber>
    </submittedName>
</protein>
<reference evidence="2 3" key="1">
    <citation type="submission" date="2023-07" db="EMBL/GenBank/DDBJ databases">
        <title>Sequencing the genomes of 1000 actinobacteria strains.</title>
        <authorList>
            <person name="Klenk H.-P."/>
        </authorList>
    </citation>
    <scope>NUCLEOTIDE SEQUENCE [LARGE SCALE GENOMIC DNA]</scope>
    <source>
        <strain evidence="2 3">DSM 44508</strain>
    </source>
</reference>
<dbReference type="PANTHER" id="PTHR43433">
    <property type="entry name" value="HYDROLASE, ALPHA/BETA FOLD FAMILY PROTEIN"/>
    <property type="match status" value="1"/>
</dbReference>
<dbReference type="InterPro" id="IPR000073">
    <property type="entry name" value="AB_hydrolase_1"/>
</dbReference>
<comment type="caution">
    <text evidence="2">The sequence shown here is derived from an EMBL/GenBank/DDBJ whole genome shotgun (WGS) entry which is preliminary data.</text>
</comment>
<feature type="domain" description="AB hydrolase-1" evidence="1">
    <location>
        <begin position="20"/>
        <end position="157"/>
    </location>
</feature>
<evidence type="ECO:0000313" key="2">
    <source>
        <dbReference type="EMBL" id="MDR7355512.1"/>
    </source>
</evidence>
<feature type="domain" description="AB hydrolase-1" evidence="1">
    <location>
        <begin position="187"/>
        <end position="242"/>
    </location>
</feature>
<evidence type="ECO:0000313" key="3">
    <source>
        <dbReference type="Proteomes" id="UP001183619"/>
    </source>
</evidence>
<dbReference type="GO" id="GO:0047570">
    <property type="term" value="F:3-oxoadipate enol-lactonase activity"/>
    <property type="evidence" value="ECO:0007669"/>
    <property type="project" value="UniProtKB-EC"/>
</dbReference>
<dbReference type="InterPro" id="IPR029058">
    <property type="entry name" value="AB_hydrolase_fold"/>
</dbReference>
<dbReference type="Gene3D" id="3.40.50.1820">
    <property type="entry name" value="alpha/beta hydrolase"/>
    <property type="match status" value="1"/>
</dbReference>
<dbReference type="Pfam" id="PF00561">
    <property type="entry name" value="Abhydrolase_1"/>
    <property type="match status" value="2"/>
</dbReference>
<dbReference type="PANTHER" id="PTHR43433:SF5">
    <property type="entry name" value="AB HYDROLASE-1 DOMAIN-CONTAINING PROTEIN"/>
    <property type="match status" value="1"/>
</dbReference>
<keyword evidence="2" id="KW-0378">Hydrolase</keyword>
<dbReference type="EC" id="3.1.1.24" evidence="2"/>
<dbReference type="Proteomes" id="UP001183619">
    <property type="component" value="Unassembled WGS sequence"/>
</dbReference>
<keyword evidence="3" id="KW-1185">Reference proteome</keyword>
<evidence type="ECO:0000259" key="1">
    <source>
        <dbReference type="Pfam" id="PF00561"/>
    </source>
</evidence>
<dbReference type="InterPro" id="IPR050471">
    <property type="entry name" value="AB_hydrolase"/>
</dbReference>
<dbReference type="SUPFAM" id="SSF53474">
    <property type="entry name" value="alpha/beta-Hydrolases"/>
    <property type="match status" value="1"/>
</dbReference>
<sequence>MNTGHTRLHFVDFGPRDTEPIVFLGSLASTWQMWIPQLDAVASTRRVIAFDHHGHGNSALKEGPLSVAAMAEDVVATLDELGVEKCGVVGLSLGGLVAQQMVLVNPQRVTKVALLATRATFQPASQWDAYIEHAITHGMEAQAAAMIPQWFGRDFAQTHPATVAGFQQMIAGISCEGFVAAFRALGEEDFRPRLHQISVPTLVIAGRGDCVTPVEGLEEIAALIPNARLVEVDAEGHLINIESEREVTRLIQQHFF</sequence>
<proteinExistence type="predicted"/>
<dbReference type="RefSeq" id="WP_277104382.1">
    <property type="nucleotide sequence ID" value="NZ_BAAAJS010000010.1"/>
</dbReference>